<dbReference type="Proteomes" id="UP001326199">
    <property type="component" value="Unassembled WGS sequence"/>
</dbReference>
<protein>
    <submittedName>
        <fullName evidence="2">Uncharacterized protein</fullName>
    </submittedName>
</protein>
<organism evidence="2 3">
    <name type="scientific">Podospora pseudopauciseta</name>
    <dbReference type="NCBI Taxonomy" id="2093780"/>
    <lineage>
        <taxon>Eukaryota</taxon>
        <taxon>Fungi</taxon>
        <taxon>Dikarya</taxon>
        <taxon>Ascomycota</taxon>
        <taxon>Pezizomycotina</taxon>
        <taxon>Sordariomycetes</taxon>
        <taxon>Sordariomycetidae</taxon>
        <taxon>Sordariales</taxon>
        <taxon>Podosporaceae</taxon>
        <taxon>Podospora</taxon>
    </lineage>
</organism>
<feature type="region of interest" description="Disordered" evidence="1">
    <location>
        <begin position="46"/>
        <end position="65"/>
    </location>
</feature>
<dbReference type="EMBL" id="JAFFHB010000008">
    <property type="protein sequence ID" value="KAK4663400.1"/>
    <property type="molecule type" value="Genomic_DNA"/>
</dbReference>
<evidence type="ECO:0000313" key="2">
    <source>
        <dbReference type="EMBL" id="KAK4663400.1"/>
    </source>
</evidence>
<evidence type="ECO:0000256" key="1">
    <source>
        <dbReference type="SAM" id="MobiDB-lite"/>
    </source>
</evidence>
<accession>A0ABR0H5V0</accession>
<keyword evidence="3" id="KW-1185">Reference proteome</keyword>
<reference evidence="2 3" key="1">
    <citation type="journal article" date="2023" name="bioRxiv">
        <title>High-quality genome assemblies of four members of thePodospora anserinaspecies complex.</title>
        <authorList>
            <person name="Ament-Velasquez S.L."/>
            <person name="Vogan A.A."/>
            <person name="Wallerman O."/>
            <person name="Hartmann F."/>
            <person name="Gautier V."/>
            <person name="Silar P."/>
            <person name="Giraud T."/>
            <person name="Johannesson H."/>
        </authorList>
    </citation>
    <scope>NUCLEOTIDE SEQUENCE [LARGE SCALE GENOMIC DNA]</scope>
    <source>
        <strain evidence="2 3">CBS 411.78</strain>
    </source>
</reference>
<sequence length="65" mass="7718">MAPYRRAIPPLRQCPVPWETPNDNTMERNLATTLKKPMPEVEMKYQKHTLQTRLSEHRQGSIYHT</sequence>
<proteinExistence type="predicted"/>
<gene>
    <name evidence="2" type="ORF">QC763_0098160</name>
</gene>
<dbReference type="RefSeq" id="XP_062763366.1">
    <property type="nucleotide sequence ID" value="XM_062906362.1"/>
</dbReference>
<comment type="caution">
    <text evidence="2">The sequence shown here is derived from an EMBL/GenBank/DDBJ whole genome shotgun (WGS) entry which is preliminary data.</text>
</comment>
<dbReference type="GeneID" id="87926590"/>
<name>A0ABR0H5V0_9PEZI</name>
<evidence type="ECO:0000313" key="3">
    <source>
        <dbReference type="Proteomes" id="UP001326199"/>
    </source>
</evidence>